<evidence type="ECO:0000256" key="1">
    <source>
        <dbReference type="ARBA" id="ARBA00006272"/>
    </source>
</evidence>
<dbReference type="InterPro" id="IPR023367">
    <property type="entry name" value="Peptidase_M42_dom2"/>
</dbReference>
<keyword evidence="3" id="KW-0645">Protease</keyword>
<dbReference type="GO" id="GO:0004177">
    <property type="term" value="F:aminopeptidase activity"/>
    <property type="evidence" value="ECO:0007669"/>
    <property type="project" value="UniProtKB-UniRule"/>
</dbReference>
<dbReference type="InterPro" id="IPR008007">
    <property type="entry name" value="Peptidase_M42"/>
</dbReference>
<dbReference type="OrthoDB" id="9772053at2"/>
<reference evidence="9 10" key="1">
    <citation type="submission" date="2018-09" db="EMBL/GenBank/DDBJ databases">
        <title>Discovery and Ecogenomic Context for Candidatus Cryosericales, a Global Caldiserica Order Active in Thawing Permafrost.</title>
        <authorList>
            <person name="Martinez M.A."/>
            <person name="Woodcroft B.J."/>
            <person name="Ignacio Espinoza J.C."/>
            <person name="Zayed A."/>
            <person name="Singleton C.M."/>
            <person name="Boyd J."/>
            <person name="Li Y.-F."/>
            <person name="Purvine S."/>
            <person name="Maughan H."/>
            <person name="Hodgkins S.B."/>
            <person name="Anderson D."/>
            <person name="Sederholm M."/>
            <person name="Temperton B."/>
            <person name="Saleska S.R."/>
            <person name="Tyson G.W."/>
            <person name="Rich V.I."/>
        </authorList>
    </citation>
    <scope>NUCLEOTIDE SEQUENCE [LARGE SCALE GENOMIC DNA]</scope>
    <source>
        <strain evidence="9 10">SMC7</strain>
    </source>
</reference>
<comment type="cofactor">
    <cofactor evidence="8">
        <name>a divalent metal cation</name>
        <dbReference type="ChEBI" id="CHEBI:60240"/>
    </cofactor>
    <text evidence="8">Binds 2 divalent metal cations per subunit.</text>
</comment>
<dbReference type="GO" id="GO:0046872">
    <property type="term" value="F:metal ion binding"/>
    <property type="evidence" value="ECO:0007669"/>
    <property type="project" value="UniProtKB-UniRule"/>
</dbReference>
<evidence type="ECO:0000313" key="10">
    <source>
        <dbReference type="Proteomes" id="UP000266328"/>
    </source>
</evidence>
<dbReference type="PANTHER" id="PTHR32481">
    <property type="entry name" value="AMINOPEPTIDASE"/>
    <property type="match status" value="1"/>
</dbReference>
<feature type="active site" description="Proton acceptor" evidence="7">
    <location>
        <position position="205"/>
    </location>
</feature>
<dbReference type="EMBL" id="QXIS01000006">
    <property type="protein sequence ID" value="RIE06695.1"/>
    <property type="molecule type" value="Genomic_DNA"/>
</dbReference>
<comment type="similarity">
    <text evidence="1 6">Belongs to the peptidase M42 family.</text>
</comment>
<feature type="binding site" evidence="8">
    <location>
        <position position="177"/>
    </location>
    <ligand>
        <name>Zn(2+)</name>
        <dbReference type="ChEBI" id="CHEBI:29105"/>
        <label>1</label>
    </ligand>
</feature>
<dbReference type="GO" id="GO:0006508">
    <property type="term" value="P:proteolysis"/>
    <property type="evidence" value="ECO:0007669"/>
    <property type="project" value="UniProtKB-KW"/>
</dbReference>
<dbReference type="PIRSF" id="PIRSF001123">
    <property type="entry name" value="PepA_GA"/>
    <property type="match status" value="1"/>
</dbReference>
<feature type="binding site" evidence="8">
    <location>
        <position position="206"/>
    </location>
    <ligand>
        <name>Zn(2+)</name>
        <dbReference type="ChEBI" id="CHEBI:29105"/>
        <label>2</label>
    </ligand>
</feature>
<name>A0A398CVN1_9BACT</name>
<dbReference type="Gene3D" id="3.40.630.10">
    <property type="entry name" value="Zn peptidases"/>
    <property type="match status" value="1"/>
</dbReference>
<dbReference type="RefSeq" id="WP_119088598.1">
    <property type="nucleotide sequence ID" value="NZ_QXIS01000006.1"/>
</dbReference>
<evidence type="ECO:0000256" key="7">
    <source>
        <dbReference type="PIRSR" id="PIRSR001123-1"/>
    </source>
</evidence>
<accession>A0A398CVN1</accession>
<feature type="binding site" evidence="8">
    <location>
        <position position="316"/>
    </location>
    <ligand>
        <name>Zn(2+)</name>
        <dbReference type="ChEBI" id="CHEBI:29105"/>
        <label>2</label>
    </ligand>
</feature>
<keyword evidence="2" id="KW-0031">Aminopeptidase</keyword>
<protein>
    <submittedName>
        <fullName evidence="9">M42 family peptidase</fullName>
    </submittedName>
</protein>
<feature type="binding site" evidence="8">
    <location>
        <position position="228"/>
    </location>
    <ligand>
        <name>Zn(2+)</name>
        <dbReference type="ChEBI" id="CHEBI:29105"/>
        <label>1</label>
    </ligand>
</feature>
<dbReference type="PANTHER" id="PTHR32481:SF0">
    <property type="entry name" value="AMINOPEPTIDASE YPDE-RELATED"/>
    <property type="match status" value="1"/>
</dbReference>
<feature type="binding site" evidence="8">
    <location>
        <position position="66"/>
    </location>
    <ligand>
        <name>Zn(2+)</name>
        <dbReference type="ChEBI" id="CHEBI:29105"/>
        <label>1</label>
    </ligand>
</feature>
<dbReference type="AlphaFoldDB" id="A0A398CVN1"/>
<evidence type="ECO:0000256" key="5">
    <source>
        <dbReference type="ARBA" id="ARBA00022801"/>
    </source>
</evidence>
<dbReference type="InterPro" id="IPR051464">
    <property type="entry name" value="Peptidase_M42_aminopept"/>
</dbReference>
<dbReference type="Gene3D" id="2.40.30.40">
    <property type="entry name" value="Peptidase M42, domain 2"/>
    <property type="match status" value="1"/>
</dbReference>
<proteinExistence type="inferred from homology"/>
<feature type="binding site" evidence="8">
    <location>
        <position position="177"/>
    </location>
    <ligand>
        <name>Zn(2+)</name>
        <dbReference type="ChEBI" id="CHEBI:29105"/>
        <label>2</label>
    </ligand>
</feature>
<evidence type="ECO:0000256" key="8">
    <source>
        <dbReference type="PIRSR" id="PIRSR001123-2"/>
    </source>
</evidence>
<keyword evidence="10" id="KW-1185">Reference proteome</keyword>
<sequence length="346" mass="37406">MEQTRIELLKKLTEARGISGHEDEVAAILRAELEGHVDRFERDSIKNLFAIKGMGRPGPNVMLNAHMDEVGLYVTRITKEGYLHIGKAGGIDDRLLLGKKVLVGKDRLSGVTSIKAVHLSTREEIETTVVKADDIVVDIGAKSDKELAGKVTVGDQITFDTAFGTFGDGYLVGKAFDDRVGCAIVAELLKMDWPFPVIGMFSAQEEVGTKGAMVGAWRYPPDISITVEGTIAADIGEVKDYQEVTSLGAGTVLTIKDGGMITDHRLRNQLIEVAKANGLPWQFKRIPAGGTDARSIQLTKSGVRALAVAVPSRYIHSPVSLIKVCDYENTVSLLSKFLAQLATTEA</sequence>
<dbReference type="SUPFAM" id="SSF101821">
    <property type="entry name" value="Aminopeptidase/glucanase lid domain"/>
    <property type="match status" value="1"/>
</dbReference>
<evidence type="ECO:0000256" key="2">
    <source>
        <dbReference type="ARBA" id="ARBA00022438"/>
    </source>
</evidence>
<keyword evidence="5" id="KW-0378">Hydrolase</keyword>
<comment type="caution">
    <text evidence="9">The sequence shown here is derived from an EMBL/GenBank/DDBJ whole genome shotgun (WGS) entry which is preliminary data.</text>
</comment>
<evidence type="ECO:0000313" key="9">
    <source>
        <dbReference type="EMBL" id="RIE06695.1"/>
    </source>
</evidence>
<organism evidence="9 10">
    <name type="scientific">Candidatus Cryosericum terrychapinii</name>
    <dbReference type="NCBI Taxonomy" id="2290919"/>
    <lineage>
        <taxon>Bacteria</taxon>
        <taxon>Pseudomonadati</taxon>
        <taxon>Caldisericota/Cryosericota group</taxon>
        <taxon>Candidatus Cryosericota</taxon>
        <taxon>Candidatus Cryosericia</taxon>
        <taxon>Candidatus Cryosericales</taxon>
        <taxon>Candidatus Cryosericaceae</taxon>
        <taxon>Candidatus Cryosericum</taxon>
    </lineage>
</organism>
<evidence type="ECO:0000256" key="4">
    <source>
        <dbReference type="ARBA" id="ARBA00022723"/>
    </source>
</evidence>
<dbReference type="Pfam" id="PF05343">
    <property type="entry name" value="Peptidase_M42"/>
    <property type="match status" value="1"/>
</dbReference>
<gene>
    <name evidence="9" type="ORF">SMC7_01425</name>
</gene>
<dbReference type="Proteomes" id="UP000266328">
    <property type="component" value="Unassembled WGS sequence"/>
</dbReference>
<evidence type="ECO:0000256" key="3">
    <source>
        <dbReference type="ARBA" id="ARBA00022670"/>
    </source>
</evidence>
<dbReference type="SUPFAM" id="SSF53187">
    <property type="entry name" value="Zn-dependent exopeptidases"/>
    <property type="match status" value="1"/>
</dbReference>
<evidence type="ECO:0000256" key="6">
    <source>
        <dbReference type="PIRNR" id="PIRNR001123"/>
    </source>
</evidence>
<keyword evidence="4 8" id="KW-0479">Metal-binding</keyword>